<reference evidence="3" key="3">
    <citation type="journal article" date="2014" name="Nature">
        <title>Elephant shark genome provides unique insights into gnathostome evolution.</title>
        <authorList>
            <consortium name="International Elephant Shark Genome Sequencing Consortium"/>
            <person name="Venkatesh B."/>
            <person name="Lee A.P."/>
            <person name="Ravi V."/>
            <person name="Maurya A.K."/>
            <person name="Lian M.M."/>
            <person name="Swann J.B."/>
            <person name="Ohta Y."/>
            <person name="Flajnik M.F."/>
            <person name="Sutoh Y."/>
            <person name="Kasahara M."/>
            <person name="Hoon S."/>
            <person name="Gangu V."/>
            <person name="Roy S.W."/>
            <person name="Irimia M."/>
            <person name="Korzh V."/>
            <person name="Kondrychyn I."/>
            <person name="Lim Z.W."/>
            <person name="Tay B.H."/>
            <person name="Tohari S."/>
            <person name="Kong K.W."/>
            <person name="Ho S."/>
            <person name="Lorente-Galdos B."/>
            <person name="Quilez J."/>
            <person name="Marques-Bonet T."/>
            <person name="Raney B.J."/>
            <person name="Ingham P.W."/>
            <person name="Tay A."/>
            <person name="Hillier L.W."/>
            <person name="Minx P."/>
            <person name="Boehm T."/>
            <person name="Wilson R.K."/>
            <person name="Brenner S."/>
            <person name="Warren W.C."/>
        </authorList>
    </citation>
    <scope>NUCLEOTIDE SEQUENCE [LARGE SCALE GENOMIC DNA]</scope>
</reference>
<dbReference type="GeneID" id="103188310"/>
<dbReference type="InterPro" id="IPR024110">
    <property type="entry name" value="Ig_J"/>
</dbReference>
<dbReference type="FunCoup" id="A0A4W3IFV8">
    <property type="interactions" value="12"/>
</dbReference>
<evidence type="ECO:0000313" key="3">
    <source>
        <dbReference type="Proteomes" id="UP000314986"/>
    </source>
</evidence>
<protein>
    <submittedName>
        <fullName evidence="2">Joining chain of multimeric IgA and IgM</fullName>
    </submittedName>
</protein>
<dbReference type="PANTHER" id="PTHR10070">
    <property type="entry name" value="IMMUNOGLOBULIN J CHAIN"/>
    <property type="match status" value="1"/>
</dbReference>
<dbReference type="Ensembl" id="ENSCMIT00000020138.1">
    <property type="protein sequence ID" value="ENSCMIP00000019769.1"/>
    <property type="gene ID" value="ENSCMIG00000009174.1"/>
</dbReference>
<proteinExistence type="predicted"/>
<dbReference type="InParanoid" id="A0A4W3IFV8"/>
<dbReference type="Proteomes" id="UP000314986">
    <property type="component" value="Unassembled WGS sequence"/>
</dbReference>
<reference evidence="3" key="2">
    <citation type="journal article" date="2007" name="PLoS Biol.">
        <title>Survey sequencing and comparative analysis of the elephant shark (Callorhinchus milii) genome.</title>
        <authorList>
            <person name="Venkatesh B."/>
            <person name="Kirkness E.F."/>
            <person name="Loh Y.H."/>
            <person name="Halpern A.L."/>
            <person name="Lee A.P."/>
            <person name="Johnson J."/>
            <person name="Dandona N."/>
            <person name="Viswanathan L.D."/>
            <person name="Tay A."/>
            <person name="Venter J.C."/>
            <person name="Strausberg R.L."/>
            <person name="Brenner S."/>
        </authorList>
    </citation>
    <scope>NUCLEOTIDE SEQUENCE [LARGE SCALE GENOMIC DNA]</scope>
</reference>
<keyword evidence="1" id="KW-0732">Signal</keyword>
<reference evidence="2" key="5">
    <citation type="submission" date="2025-09" db="UniProtKB">
        <authorList>
            <consortium name="Ensembl"/>
        </authorList>
    </citation>
    <scope>IDENTIFICATION</scope>
</reference>
<keyword evidence="3" id="KW-1185">Reference proteome</keyword>
<dbReference type="CTD" id="3512"/>
<organism evidence="2 3">
    <name type="scientific">Callorhinchus milii</name>
    <name type="common">Ghost shark</name>
    <dbReference type="NCBI Taxonomy" id="7868"/>
    <lineage>
        <taxon>Eukaryota</taxon>
        <taxon>Metazoa</taxon>
        <taxon>Chordata</taxon>
        <taxon>Craniata</taxon>
        <taxon>Vertebrata</taxon>
        <taxon>Chondrichthyes</taxon>
        <taxon>Holocephali</taxon>
        <taxon>Chimaeriformes</taxon>
        <taxon>Callorhinchidae</taxon>
        <taxon>Callorhinchus</taxon>
    </lineage>
</organism>
<name>A0A4W3IFV8_CALMI</name>
<accession>A0A4W3IFV8</accession>
<dbReference type="RefSeq" id="NP_001279351.1">
    <property type="nucleotide sequence ID" value="NM_001292422.1"/>
</dbReference>
<evidence type="ECO:0000313" key="2">
    <source>
        <dbReference type="Ensembl" id="ENSCMIP00000019769.1"/>
    </source>
</evidence>
<evidence type="ECO:0000256" key="1">
    <source>
        <dbReference type="SAM" id="SignalP"/>
    </source>
</evidence>
<dbReference type="KEGG" id="cmk:103188310"/>
<dbReference type="Pfam" id="PF15097">
    <property type="entry name" value="Ig_J_chain"/>
    <property type="match status" value="1"/>
</dbReference>
<feature type="signal peptide" evidence="1">
    <location>
        <begin position="1"/>
        <end position="22"/>
    </location>
</feature>
<dbReference type="AlphaFoldDB" id="A0A4W3IFV8"/>
<feature type="chain" id="PRO_5021282915" evidence="1">
    <location>
        <begin position="23"/>
        <end position="149"/>
    </location>
</feature>
<dbReference type="PANTHER" id="PTHR10070:SF2">
    <property type="entry name" value="IMMUNOGLOBULIN J CHAIN"/>
    <property type="match status" value="1"/>
</dbReference>
<gene>
    <name evidence="2" type="primary">jchain</name>
</gene>
<sequence>MMSHCLLGALVAVLLYATFVTASSPTTTVLIDSKCKCLKVTSREVNHHGVKELARDIEIVVPMRSREKITDPHSGPRTKFVYQISDFLENCVGGPKTLKEGDDANEPMCNPAPPPADTCYGYDSNIHINMSPPTVRPRSVRHDFMSDAP</sequence>
<dbReference type="STRING" id="7868.ENSCMIP00000019769"/>
<dbReference type="OrthoDB" id="9936784at2759"/>
<reference evidence="3" key="1">
    <citation type="journal article" date="2006" name="Science">
        <title>Ancient noncoding elements conserved in the human genome.</title>
        <authorList>
            <person name="Venkatesh B."/>
            <person name="Kirkness E.F."/>
            <person name="Loh Y.H."/>
            <person name="Halpern A.L."/>
            <person name="Lee A.P."/>
            <person name="Johnson J."/>
            <person name="Dandona N."/>
            <person name="Viswanathan L.D."/>
            <person name="Tay A."/>
            <person name="Venter J.C."/>
            <person name="Strausberg R.L."/>
            <person name="Brenner S."/>
        </authorList>
    </citation>
    <scope>NUCLEOTIDE SEQUENCE [LARGE SCALE GENOMIC DNA]</scope>
</reference>
<reference evidence="2" key="4">
    <citation type="submission" date="2025-08" db="UniProtKB">
        <authorList>
            <consortium name="Ensembl"/>
        </authorList>
    </citation>
    <scope>IDENTIFICATION</scope>
</reference>